<name>A0A3M8X8N5_9ACTN</name>
<proteinExistence type="predicted"/>
<accession>A0A3M8X8N5</accession>
<sequence length="194" mass="20699">MWAKLAPLLAEDGITEDSPPVPLAELQAALDRALERYNMMQFTAVGEQREAAAEVLRKATLAIAANHPAVLRSLLSAVEPEVSEQSPATVAGCTGMALGLLDGWLTERDPQVPKGLAVRAPRIVPARWPGARPAGDVFPLARKGRALSSVMSLTRQHGGFNVLHGSVLALGVTCQFWATYAGEDLDTLTARVIR</sequence>
<organism evidence="1 2">
    <name type="scientific">Streptomyces botrytidirepellens</name>
    <dbReference type="NCBI Taxonomy" id="2486417"/>
    <lineage>
        <taxon>Bacteria</taxon>
        <taxon>Bacillati</taxon>
        <taxon>Actinomycetota</taxon>
        <taxon>Actinomycetes</taxon>
        <taxon>Kitasatosporales</taxon>
        <taxon>Streptomycetaceae</taxon>
        <taxon>Streptomyces</taxon>
    </lineage>
</organism>
<dbReference type="Proteomes" id="UP000275401">
    <property type="component" value="Unassembled WGS sequence"/>
</dbReference>
<evidence type="ECO:0000313" key="2">
    <source>
        <dbReference type="Proteomes" id="UP000275401"/>
    </source>
</evidence>
<comment type="caution">
    <text evidence="1">The sequence shown here is derived from an EMBL/GenBank/DDBJ whole genome shotgun (WGS) entry which is preliminary data.</text>
</comment>
<dbReference type="AlphaFoldDB" id="A0A3M8X8N5"/>
<gene>
    <name evidence="1" type="ORF">EEJ42_02080</name>
</gene>
<dbReference type="EMBL" id="RIBZ01000031">
    <property type="protein sequence ID" value="RNG37994.1"/>
    <property type="molecule type" value="Genomic_DNA"/>
</dbReference>
<reference evidence="1 2" key="1">
    <citation type="submission" date="2018-11" db="EMBL/GenBank/DDBJ databases">
        <title>The Potential of Streptomyces as Biocontrol Agents against the Tomato grey mould, Botrytis cinerea (Gray mold) Frontiers in Microbiology.</title>
        <authorList>
            <person name="Li D."/>
        </authorList>
    </citation>
    <scope>NUCLEOTIDE SEQUENCE [LARGE SCALE GENOMIC DNA]</scope>
    <source>
        <strain evidence="1 2">NEAU-LD23</strain>
    </source>
</reference>
<protein>
    <submittedName>
        <fullName evidence="1">Uncharacterized protein</fullName>
    </submittedName>
</protein>
<evidence type="ECO:0000313" key="1">
    <source>
        <dbReference type="EMBL" id="RNG37994.1"/>
    </source>
</evidence>
<keyword evidence="2" id="KW-1185">Reference proteome</keyword>